<accession>A0ABQ3VS36</accession>
<keyword evidence="8" id="KW-0812">Transmembrane</keyword>
<dbReference type="PROSITE" id="PS00108">
    <property type="entry name" value="PROTEIN_KINASE_ST"/>
    <property type="match status" value="1"/>
</dbReference>
<dbReference type="EMBL" id="BNJJ01000026">
    <property type="protein sequence ID" value="GHO88715.1"/>
    <property type="molecule type" value="Genomic_DNA"/>
</dbReference>
<dbReference type="RefSeq" id="WP_201366267.1">
    <property type="nucleotide sequence ID" value="NZ_BNJJ01000026.1"/>
</dbReference>
<feature type="transmembrane region" description="Helical" evidence="8">
    <location>
        <begin position="393"/>
        <end position="417"/>
    </location>
</feature>
<dbReference type="InterPro" id="IPR008271">
    <property type="entry name" value="Ser/Thr_kinase_AS"/>
</dbReference>
<evidence type="ECO:0000256" key="4">
    <source>
        <dbReference type="ARBA" id="ARBA00022777"/>
    </source>
</evidence>
<dbReference type="InterPro" id="IPR000719">
    <property type="entry name" value="Prot_kinase_dom"/>
</dbReference>
<organism evidence="10 11">
    <name type="scientific">Dictyobacter formicarum</name>
    <dbReference type="NCBI Taxonomy" id="2778368"/>
    <lineage>
        <taxon>Bacteria</taxon>
        <taxon>Bacillati</taxon>
        <taxon>Chloroflexota</taxon>
        <taxon>Ktedonobacteria</taxon>
        <taxon>Ktedonobacterales</taxon>
        <taxon>Dictyobacteraceae</taxon>
        <taxon>Dictyobacter</taxon>
    </lineage>
</organism>
<dbReference type="Pfam" id="PF00069">
    <property type="entry name" value="Pkinase"/>
    <property type="match status" value="1"/>
</dbReference>
<dbReference type="EC" id="2.7.11.1" evidence="1"/>
<dbReference type="PROSITE" id="PS50011">
    <property type="entry name" value="PROTEIN_KINASE_DOM"/>
    <property type="match status" value="1"/>
</dbReference>
<keyword evidence="5 6" id="KW-0067">ATP-binding</keyword>
<comment type="caution">
    <text evidence="10">The sequence shown here is derived from an EMBL/GenBank/DDBJ whole genome shotgun (WGS) entry which is preliminary data.</text>
</comment>
<reference evidence="10 11" key="1">
    <citation type="journal article" date="2021" name="Int. J. Syst. Evol. Microbiol.">
        <title>Reticulibacter mediterranei gen. nov., sp. nov., within the new family Reticulibacteraceae fam. nov., and Ktedonospora formicarum gen. nov., sp. nov., Ktedonobacter robiniae sp. nov., Dictyobacter formicarum sp. nov. and Dictyobacter arantiisoli sp. nov., belonging to the class Ktedonobacteria.</title>
        <authorList>
            <person name="Yabe S."/>
            <person name="Zheng Y."/>
            <person name="Wang C.M."/>
            <person name="Sakai Y."/>
            <person name="Abe K."/>
            <person name="Yokota A."/>
            <person name="Donadio S."/>
            <person name="Cavaletti L."/>
            <person name="Monciardini P."/>
        </authorList>
    </citation>
    <scope>NUCLEOTIDE SEQUENCE [LARGE SCALE GENOMIC DNA]</scope>
    <source>
        <strain evidence="10 11">SOSP1-9</strain>
    </source>
</reference>
<feature type="region of interest" description="Disordered" evidence="7">
    <location>
        <begin position="305"/>
        <end position="361"/>
    </location>
</feature>
<protein>
    <recommendedName>
        <fullName evidence="1">non-specific serine/threonine protein kinase</fullName>
        <ecNumber evidence="1">2.7.11.1</ecNumber>
    </recommendedName>
</protein>
<evidence type="ECO:0000256" key="5">
    <source>
        <dbReference type="ARBA" id="ARBA00022840"/>
    </source>
</evidence>
<evidence type="ECO:0000256" key="3">
    <source>
        <dbReference type="ARBA" id="ARBA00022741"/>
    </source>
</evidence>
<evidence type="ECO:0000256" key="1">
    <source>
        <dbReference type="ARBA" id="ARBA00012513"/>
    </source>
</evidence>
<keyword evidence="11" id="KW-1185">Reference proteome</keyword>
<keyword evidence="8" id="KW-1133">Transmembrane helix</keyword>
<dbReference type="SMART" id="SM00220">
    <property type="entry name" value="S_TKc"/>
    <property type="match status" value="1"/>
</dbReference>
<dbReference type="Proteomes" id="UP000635565">
    <property type="component" value="Unassembled WGS sequence"/>
</dbReference>
<proteinExistence type="predicted"/>
<sequence>MDQQDDLTHHQFGKYRVERPIGEGGFAKVYMGTHIYMNNQVAIKVLNVRLDAESVAAFLNEARTIASLDHPHIVRVLDCDVEHKTPYLVMSYAPNGSLRHCHRRGERVLLDLALSYAGQVADALQYAHDQRIIHRDVKPENMLIGKNHEILLSDFGIALVGQSSQVSRTQDVTGTVTYMAPEQIQGKPVRATDQYALAVTLYEWLAGEPPFRGSLPEMYAQHLTAEPPPLDKKVFGLPPNVTAAIHRALSKQPDQRFPTIAAFAQALKDPNYRNDPASNAGNLASTVSASTQYAGKPPVEPTVKVATETHTPPPPRIDPAGARMTPPGSGPQPPPYQSGPAGAYNVPPVTTGPQPYSQGPQYSYPPQQSYQYHHQSFQSTYMPPPRKRKKNPIGLLVGVILGSIVVLCIFSSVMSSFTKSFNTNNSSTDTTQSDVFAKDKGTQLYAADWSKNSNGWRLGGQWKYANGTIASDGTAARSDNYLNPINPNYFLPAPFLPPSSDYIIETKIQYNNTTDVSTYPVDTQVGIFFRTDSSHNGYIANVTSGGWHLYRYEGGNNTSLASDYGNELNTTPHTYSIKVKGNTIAMAIDGQVVGQVTDNRFSRAGMIGLIDAGNDINVSSFAVYQVAS</sequence>
<feature type="compositionally biased region" description="Pro residues" evidence="7">
    <location>
        <begin position="328"/>
        <end position="337"/>
    </location>
</feature>
<keyword evidence="3 6" id="KW-0547">Nucleotide-binding</keyword>
<dbReference type="Gene3D" id="1.10.510.10">
    <property type="entry name" value="Transferase(Phosphotransferase) domain 1"/>
    <property type="match status" value="1"/>
</dbReference>
<dbReference type="PANTHER" id="PTHR43289">
    <property type="entry name" value="MITOGEN-ACTIVATED PROTEIN KINASE KINASE KINASE 20-RELATED"/>
    <property type="match status" value="1"/>
</dbReference>
<dbReference type="SUPFAM" id="SSF56112">
    <property type="entry name" value="Protein kinase-like (PK-like)"/>
    <property type="match status" value="1"/>
</dbReference>
<keyword evidence="8" id="KW-0472">Membrane</keyword>
<feature type="binding site" evidence="6">
    <location>
        <position position="44"/>
    </location>
    <ligand>
        <name>ATP</name>
        <dbReference type="ChEBI" id="CHEBI:30616"/>
    </ligand>
</feature>
<evidence type="ECO:0000313" key="11">
    <source>
        <dbReference type="Proteomes" id="UP000635565"/>
    </source>
</evidence>
<evidence type="ECO:0000256" key="6">
    <source>
        <dbReference type="PROSITE-ProRule" id="PRU10141"/>
    </source>
</evidence>
<keyword evidence="2" id="KW-0808">Transferase</keyword>
<evidence type="ECO:0000256" key="7">
    <source>
        <dbReference type="SAM" id="MobiDB-lite"/>
    </source>
</evidence>
<evidence type="ECO:0000256" key="8">
    <source>
        <dbReference type="SAM" id="Phobius"/>
    </source>
</evidence>
<dbReference type="InterPro" id="IPR017441">
    <property type="entry name" value="Protein_kinase_ATP_BS"/>
</dbReference>
<dbReference type="PROSITE" id="PS00107">
    <property type="entry name" value="PROTEIN_KINASE_ATP"/>
    <property type="match status" value="1"/>
</dbReference>
<dbReference type="InterPro" id="IPR011009">
    <property type="entry name" value="Kinase-like_dom_sf"/>
</dbReference>
<keyword evidence="4" id="KW-0418">Kinase</keyword>
<dbReference type="PANTHER" id="PTHR43289:SF6">
    <property type="entry name" value="SERINE_THREONINE-PROTEIN KINASE NEKL-3"/>
    <property type="match status" value="1"/>
</dbReference>
<evidence type="ECO:0000313" key="10">
    <source>
        <dbReference type="EMBL" id="GHO88715.1"/>
    </source>
</evidence>
<dbReference type="CDD" id="cd14014">
    <property type="entry name" value="STKc_PknB_like"/>
    <property type="match status" value="1"/>
</dbReference>
<gene>
    <name evidence="10" type="ORF">KSZ_67210</name>
</gene>
<evidence type="ECO:0000256" key="2">
    <source>
        <dbReference type="ARBA" id="ARBA00022679"/>
    </source>
</evidence>
<dbReference type="Gene3D" id="2.60.120.560">
    <property type="entry name" value="Exo-inulinase, domain 1"/>
    <property type="match status" value="1"/>
</dbReference>
<name>A0ABQ3VS36_9CHLR</name>
<feature type="compositionally biased region" description="Low complexity" evidence="7">
    <location>
        <begin position="352"/>
        <end position="361"/>
    </location>
</feature>
<evidence type="ECO:0000259" key="9">
    <source>
        <dbReference type="PROSITE" id="PS50011"/>
    </source>
</evidence>
<feature type="domain" description="Protein kinase" evidence="9">
    <location>
        <begin position="15"/>
        <end position="272"/>
    </location>
</feature>